<dbReference type="InterPro" id="IPR010985">
    <property type="entry name" value="Ribbon_hlx_hlx"/>
</dbReference>
<dbReference type="NCBIfam" id="TIGR02606">
    <property type="entry name" value="antidote_CC2985"/>
    <property type="match status" value="1"/>
</dbReference>
<comment type="caution">
    <text evidence="3">The sequence shown here is derived from an EMBL/GenBank/DDBJ whole genome shotgun (WGS) entry which is preliminary data.</text>
</comment>
<dbReference type="Gene3D" id="6.10.10.120">
    <property type="entry name" value="Antitoxin ParD1-like"/>
    <property type="match status" value="1"/>
</dbReference>
<proteinExistence type="inferred from homology"/>
<dbReference type="RefSeq" id="WP_207089376.1">
    <property type="nucleotide sequence ID" value="NZ_JAFLQW010000472.1"/>
</dbReference>
<dbReference type="PANTHER" id="PTHR36582:SF2">
    <property type="entry name" value="ANTITOXIN PARD"/>
    <property type="match status" value="1"/>
</dbReference>
<comment type="similarity">
    <text evidence="1">Belongs to the ParD antitoxin family.</text>
</comment>
<dbReference type="PANTHER" id="PTHR36582">
    <property type="entry name" value="ANTITOXIN PARD"/>
    <property type="match status" value="1"/>
</dbReference>
<evidence type="ECO:0000256" key="1">
    <source>
        <dbReference type="ARBA" id="ARBA00008580"/>
    </source>
</evidence>
<evidence type="ECO:0000256" key="2">
    <source>
        <dbReference type="ARBA" id="ARBA00022649"/>
    </source>
</evidence>
<dbReference type="InterPro" id="IPR038296">
    <property type="entry name" value="ParD_sf"/>
</dbReference>
<reference evidence="3 4" key="1">
    <citation type="submission" date="2021-03" db="EMBL/GenBank/DDBJ databases">
        <title>Metabolic Capacity of the Antarctic Cyanobacterium Phormidium pseudopriestleyi that Sustains Oxygenic Photosynthesis in the Presence of Hydrogen Sulfide.</title>
        <authorList>
            <person name="Lumian J.E."/>
            <person name="Jungblut A.D."/>
            <person name="Dillon M.L."/>
            <person name="Hawes I."/>
            <person name="Doran P.T."/>
            <person name="Mackey T.J."/>
            <person name="Dick G.J."/>
            <person name="Grettenberger C.L."/>
            <person name="Sumner D.Y."/>
        </authorList>
    </citation>
    <scope>NUCLEOTIDE SEQUENCE [LARGE SCALE GENOMIC DNA]</scope>
    <source>
        <strain evidence="3 4">FRX01</strain>
    </source>
</reference>
<evidence type="ECO:0000313" key="4">
    <source>
        <dbReference type="Proteomes" id="UP000664844"/>
    </source>
</evidence>
<gene>
    <name evidence="3" type="ORF">J0895_17920</name>
</gene>
<protein>
    <submittedName>
        <fullName evidence="3">Type II toxin-antitoxin system ParD family antitoxin</fullName>
    </submittedName>
</protein>
<name>A0ABS3FV29_9CYAN</name>
<accession>A0ABS3FV29</accession>
<sequence length="90" mass="10168">MNISLTPTQQEFIRATVNRGRYASEGEVVAAALRLLEDREKRYQEKLAELQEKITAGIESLNRGEGMDGETVLAHLKAEIERREVPKDLS</sequence>
<dbReference type="Proteomes" id="UP000664844">
    <property type="component" value="Unassembled WGS sequence"/>
</dbReference>
<dbReference type="Pfam" id="PF03693">
    <property type="entry name" value="ParD_antitoxin"/>
    <property type="match status" value="1"/>
</dbReference>
<dbReference type="InterPro" id="IPR022789">
    <property type="entry name" value="ParD"/>
</dbReference>
<organism evidence="3 4">
    <name type="scientific">Phormidium pseudopriestleyi FRX01</name>
    <dbReference type="NCBI Taxonomy" id="1759528"/>
    <lineage>
        <taxon>Bacteria</taxon>
        <taxon>Bacillati</taxon>
        <taxon>Cyanobacteriota</taxon>
        <taxon>Cyanophyceae</taxon>
        <taxon>Oscillatoriophycideae</taxon>
        <taxon>Oscillatoriales</taxon>
        <taxon>Oscillatoriaceae</taxon>
        <taxon>Phormidium</taxon>
    </lineage>
</organism>
<dbReference type="SUPFAM" id="SSF47598">
    <property type="entry name" value="Ribbon-helix-helix"/>
    <property type="match status" value="1"/>
</dbReference>
<evidence type="ECO:0000313" key="3">
    <source>
        <dbReference type="EMBL" id="MBO0350908.1"/>
    </source>
</evidence>
<dbReference type="EMBL" id="JAFLQW010000472">
    <property type="protein sequence ID" value="MBO0350908.1"/>
    <property type="molecule type" value="Genomic_DNA"/>
</dbReference>
<keyword evidence="4" id="KW-1185">Reference proteome</keyword>
<keyword evidence="2" id="KW-1277">Toxin-antitoxin system</keyword>